<dbReference type="NCBIfam" id="TIGR01549">
    <property type="entry name" value="HAD-SF-IA-v1"/>
    <property type="match status" value="1"/>
</dbReference>
<dbReference type="SFLD" id="SFLDS00003">
    <property type="entry name" value="Haloacid_Dehalogenase"/>
    <property type="match status" value="1"/>
</dbReference>
<dbReference type="InterPro" id="IPR006439">
    <property type="entry name" value="HAD-SF_hydro_IA"/>
</dbReference>
<name>A0A8K0T0L5_9HYPO</name>
<comment type="caution">
    <text evidence="1">The sequence shown here is derived from an EMBL/GenBank/DDBJ whole genome shotgun (WGS) entry which is preliminary data.</text>
</comment>
<dbReference type="PANTHER" id="PTHR43885">
    <property type="entry name" value="HALOACID DEHALOGENASE-LIKE HYDROLASE"/>
    <property type="match status" value="1"/>
</dbReference>
<dbReference type="InterPro" id="IPR041492">
    <property type="entry name" value="HAD_2"/>
</dbReference>
<dbReference type="AlphaFoldDB" id="A0A8K0T0L5"/>
<gene>
    <name evidence="1" type="ORF">B0I35DRAFT_405542</name>
</gene>
<dbReference type="CDD" id="cd01427">
    <property type="entry name" value="HAD_like"/>
    <property type="match status" value="1"/>
</dbReference>
<proteinExistence type="predicted"/>
<dbReference type="SUPFAM" id="SSF56784">
    <property type="entry name" value="HAD-like"/>
    <property type="match status" value="1"/>
</dbReference>
<dbReference type="PANTHER" id="PTHR43885:SF1">
    <property type="entry name" value="SUPERFAMILY HYDROLASE, PUTATIVE (AFU_ORTHOLOGUE AFUA_4G13290)-RELATED"/>
    <property type="match status" value="1"/>
</dbReference>
<keyword evidence="2" id="KW-1185">Reference proteome</keyword>
<dbReference type="Gene3D" id="1.10.260.80">
    <property type="match status" value="1"/>
</dbReference>
<keyword evidence="1" id="KW-0378">Hydrolase</keyword>
<accession>A0A8K0T0L5</accession>
<dbReference type="OrthoDB" id="426235at2759"/>
<dbReference type="Pfam" id="PF13419">
    <property type="entry name" value="HAD_2"/>
    <property type="match status" value="1"/>
</dbReference>
<dbReference type="InterPro" id="IPR023214">
    <property type="entry name" value="HAD_sf"/>
</dbReference>
<sequence>MATHIPKRFAALKETAVSSTQAPVLKGVVFDMDGTLCLPQTYMFGEMRAALGISKAIDILEHIESLPAEEQPAAYNHIKNIEQEAMKSQTPQPGLSALMSYLDSRNIRKAICTRNFQLPVQNLLSNFLPTSLFHPIVTRDFKPPKPSPAGILHIAKNWGLEDGSGLIMVGDSIDDMMAGRAAGAATVLLLSDVNQHLMEHGATDLVIRQLDELVDILESGFQGREIIPEKAV</sequence>
<dbReference type="EMBL" id="JAGPNK010000002">
    <property type="protein sequence ID" value="KAH7326279.1"/>
    <property type="molecule type" value="Genomic_DNA"/>
</dbReference>
<dbReference type="SFLD" id="SFLDG01129">
    <property type="entry name" value="C1.5:_HAD__Beta-PGM__Phosphata"/>
    <property type="match status" value="1"/>
</dbReference>
<dbReference type="Gene3D" id="3.40.50.1000">
    <property type="entry name" value="HAD superfamily/HAD-like"/>
    <property type="match status" value="1"/>
</dbReference>
<dbReference type="Proteomes" id="UP000813444">
    <property type="component" value="Unassembled WGS sequence"/>
</dbReference>
<reference evidence="1" key="1">
    <citation type="journal article" date="2021" name="Nat. Commun.">
        <title>Genetic determinants of endophytism in the Arabidopsis root mycobiome.</title>
        <authorList>
            <person name="Mesny F."/>
            <person name="Miyauchi S."/>
            <person name="Thiergart T."/>
            <person name="Pickel B."/>
            <person name="Atanasova L."/>
            <person name="Karlsson M."/>
            <person name="Huettel B."/>
            <person name="Barry K.W."/>
            <person name="Haridas S."/>
            <person name="Chen C."/>
            <person name="Bauer D."/>
            <person name="Andreopoulos W."/>
            <person name="Pangilinan J."/>
            <person name="LaButti K."/>
            <person name="Riley R."/>
            <person name="Lipzen A."/>
            <person name="Clum A."/>
            <person name="Drula E."/>
            <person name="Henrissat B."/>
            <person name="Kohler A."/>
            <person name="Grigoriev I.V."/>
            <person name="Martin F.M."/>
            <person name="Hacquard S."/>
        </authorList>
    </citation>
    <scope>NUCLEOTIDE SEQUENCE</scope>
    <source>
        <strain evidence="1">MPI-CAGE-CH-0235</strain>
    </source>
</reference>
<evidence type="ECO:0000313" key="2">
    <source>
        <dbReference type="Proteomes" id="UP000813444"/>
    </source>
</evidence>
<dbReference type="InterPro" id="IPR036412">
    <property type="entry name" value="HAD-like_sf"/>
</dbReference>
<organism evidence="1 2">
    <name type="scientific">Stachybotrys elegans</name>
    <dbReference type="NCBI Taxonomy" id="80388"/>
    <lineage>
        <taxon>Eukaryota</taxon>
        <taxon>Fungi</taxon>
        <taxon>Dikarya</taxon>
        <taxon>Ascomycota</taxon>
        <taxon>Pezizomycotina</taxon>
        <taxon>Sordariomycetes</taxon>
        <taxon>Hypocreomycetidae</taxon>
        <taxon>Hypocreales</taxon>
        <taxon>Stachybotryaceae</taxon>
        <taxon>Stachybotrys</taxon>
    </lineage>
</organism>
<dbReference type="NCBIfam" id="TIGR01509">
    <property type="entry name" value="HAD-SF-IA-v3"/>
    <property type="match status" value="1"/>
</dbReference>
<protein>
    <submittedName>
        <fullName evidence="1">Haloacid dehalogenase-like hydrolase</fullName>
    </submittedName>
</protein>
<dbReference type="GO" id="GO:0016791">
    <property type="term" value="F:phosphatase activity"/>
    <property type="evidence" value="ECO:0007669"/>
    <property type="project" value="UniProtKB-ARBA"/>
</dbReference>
<evidence type="ECO:0000313" key="1">
    <source>
        <dbReference type="EMBL" id="KAH7326279.1"/>
    </source>
</evidence>